<dbReference type="FunFam" id="3.20.20.70:FF:000062">
    <property type="entry name" value="Cytochrome b2, mitochondrial, putative"/>
    <property type="match status" value="1"/>
</dbReference>
<dbReference type="FunFam" id="3.10.120.10:FF:000009">
    <property type="entry name" value="Cytochrome b2, mitochondrial, putative"/>
    <property type="match status" value="1"/>
</dbReference>
<keyword evidence="6" id="KW-0349">Heme</keyword>
<dbReference type="Gene3D" id="3.20.20.70">
    <property type="entry name" value="Aldolase class I"/>
    <property type="match status" value="1"/>
</dbReference>
<comment type="similarity">
    <text evidence="16">In the N-terminal section; belongs to the cytochrome b5 family.</text>
</comment>
<evidence type="ECO:0000256" key="21">
    <source>
        <dbReference type="ARBA" id="ARBA00078938"/>
    </source>
</evidence>
<evidence type="ECO:0000256" key="5">
    <source>
        <dbReference type="ARBA" id="ARBA00022448"/>
    </source>
</evidence>
<keyword evidence="13" id="KW-0496">Mitochondrion</keyword>
<evidence type="ECO:0000256" key="1">
    <source>
        <dbReference type="ARBA" id="ARBA00001917"/>
    </source>
</evidence>
<evidence type="ECO:0000256" key="4">
    <source>
        <dbReference type="ARBA" id="ARBA00011881"/>
    </source>
</evidence>
<dbReference type="CDD" id="cd02922">
    <property type="entry name" value="FCB2_FMN"/>
    <property type="match status" value="1"/>
</dbReference>
<comment type="subcellular location">
    <subcellularLocation>
        <location evidence="3">Mitochondrion intermembrane space</location>
    </subcellularLocation>
</comment>
<keyword evidence="7" id="KW-0285">Flavoprotein</keyword>
<dbReference type="PANTHER" id="PTHR10578">
    <property type="entry name" value="S -2-HYDROXY-ACID OXIDASE-RELATED"/>
    <property type="match status" value="1"/>
</dbReference>
<evidence type="ECO:0000256" key="19">
    <source>
        <dbReference type="ARBA" id="ARBA00075949"/>
    </source>
</evidence>
<evidence type="ECO:0000256" key="16">
    <source>
        <dbReference type="ARBA" id="ARBA00061589"/>
    </source>
</evidence>
<organism evidence="25 26">
    <name type="scientific">Obba rivulosa</name>
    <dbReference type="NCBI Taxonomy" id="1052685"/>
    <lineage>
        <taxon>Eukaryota</taxon>
        <taxon>Fungi</taxon>
        <taxon>Dikarya</taxon>
        <taxon>Basidiomycota</taxon>
        <taxon>Agaricomycotina</taxon>
        <taxon>Agaricomycetes</taxon>
        <taxon>Polyporales</taxon>
        <taxon>Gelatoporiaceae</taxon>
        <taxon>Obba</taxon>
    </lineage>
</organism>
<evidence type="ECO:0000256" key="17">
    <source>
        <dbReference type="ARBA" id="ARBA00066458"/>
    </source>
</evidence>
<evidence type="ECO:0000256" key="2">
    <source>
        <dbReference type="ARBA" id="ARBA00001970"/>
    </source>
</evidence>
<sequence length="543" mass="60831">MYRLVTCLRSVQIDCTRIGLPTQALCTSRPTHLKLVSHCGIMSRNWSLEEVAKHNTQSSCWVIIKGKVYDVTDFLHEHPGGAQIILRHAGRDATTAYEPIHPPDALDKSLPRDKHLGDLDTAAARQIAKERESRKKTTDEIRMEEGEARKPTLSRILNLRELEEVAKSVMSYKTWAFYSSASDDEITHYENMRAFSRFFFHPRVLVPVSRCDPSTTILGFKSSIPVFVSGASLARLGHPLGEANITRGAGRTNIIQMVSSSASLSYEQISEVRLSASQPLFFQLYKHKDDTIAEERVREVENLGYNAVFLTVDTVVISTRTRAVRAPFVLEEQEREAEQRLASGRHVSGQEMPLKPSDADMNRGEQEGNSLGASFAPTKSKDQDMSWKRTIPWLRSVTKLPIALKGIQCVEDAVFAAEAGVDAILISNHGGRQMEYSLPSVEVLYKLRKQRPDVFDKLEVYIDGGIRRGTDVLKALCLGARAVGLGRPFMYAQSVYGEEGVVKAVQILEREIVTSMRLLGATSVKDLVPEMVERVDWQPRFKL</sequence>
<dbReference type="InterPro" id="IPR018506">
    <property type="entry name" value="Cyt_B5_heme-BS"/>
</dbReference>
<evidence type="ECO:0000256" key="15">
    <source>
        <dbReference type="ARBA" id="ARBA00061137"/>
    </source>
</evidence>
<comment type="similarity">
    <text evidence="15">In the C-terminal section; belongs to the FMN-dependent alpha-hydroxy acid dehydrogenase family.</text>
</comment>
<dbReference type="OrthoDB" id="1925334at2759"/>
<dbReference type="PROSITE" id="PS50255">
    <property type="entry name" value="CYTOCHROME_B5_2"/>
    <property type="match status" value="1"/>
</dbReference>
<dbReference type="AlphaFoldDB" id="A0A8E2DUT1"/>
<comment type="subunit">
    <text evidence="4">Homotetramer.</text>
</comment>
<dbReference type="GO" id="GO:0005758">
    <property type="term" value="C:mitochondrial intermembrane space"/>
    <property type="evidence" value="ECO:0007669"/>
    <property type="project" value="UniProtKB-SubCell"/>
</dbReference>
<dbReference type="GO" id="GO:0020037">
    <property type="term" value="F:heme binding"/>
    <property type="evidence" value="ECO:0007669"/>
    <property type="project" value="InterPro"/>
</dbReference>
<dbReference type="InterPro" id="IPR036400">
    <property type="entry name" value="Cyt_B5-like_heme/steroid_sf"/>
</dbReference>
<dbReference type="SMART" id="SM01117">
    <property type="entry name" value="Cyt-b5"/>
    <property type="match status" value="1"/>
</dbReference>
<keyword evidence="11" id="KW-0560">Oxidoreductase</keyword>
<dbReference type="Pfam" id="PF00173">
    <property type="entry name" value="Cyt-b5"/>
    <property type="match status" value="1"/>
</dbReference>
<dbReference type="Proteomes" id="UP000250043">
    <property type="component" value="Unassembled WGS sequence"/>
</dbReference>
<evidence type="ECO:0000256" key="12">
    <source>
        <dbReference type="ARBA" id="ARBA00023004"/>
    </source>
</evidence>
<evidence type="ECO:0000256" key="8">
    <source>
        <dbReference type="ARBA" id="ARBA00022643"/>
    </source>
</evidence>
<evidence type="ECO:0000256" key="20">
    <source>
        <dbReference type="ARBA" id="ARBA00078774"/>
    </source>
</evidence>
<dbReference type="SUPFAM" id="SSF55856">
    <property type="entry name" value="Cytochrome b5-like heme/steroid binding domain"/>
    <property type="match status" value="1"/>
</dbReference>
<keyword evidence="10" id="KW-0809">Transit peptide</keyword>
<evidence type="ECO:0000313" key="25">
    <source>
        <dbReference type="EMBL" id="OCH96394.1"/>
    </source>
</evidence>
<dbReference type="PROSITE" id="PS00191">
    <property type="entry name" value="CYTOCHROME_B5_1"/>
    <property type="match status" value="1"/>
</dbReference>
<evidence type="ECO:0000256" key="14">
    <source>
        <dbReference type="ARBA" id="ARBA00052399"/>
    </source>
</evidence>
<gene>
    <name evidence="25" type="ORF">OBBRIDRAFT_743933</name>
</gene>
<feature type="compositionally biased region" description="Basic and acidic residues" evidence="22">
    <location>
        <begin position="357"/>
        <end position="366"/>
    </location>
</feature>
<comment type="cofactor">
    <cofactor evidence="2">
        <name>heme b</name>
        <dbReference type="ChEBI" id="CHEBI:60344"/>
    </cofactor>
</comment>
<name>A0A8E2DUT1_9APHY</name>
<dbReference type="PRINTS" id="PR00363">
    <property type="entry name" value="CYTOCHROMEB5"/>
</dbReference>
<evidence type="ECO:0000256" key="10">
    <source>
        <dbReference type="ARBA" id="ARBA00022946"/>
    </source>
</evidence>
<dbReference type="InterPro" id="IPR001199">
    <property type="entry name" value="Cyt_B5-like_heme/steroid-bd"/>
</dbReference>
<reference evidence="25 26" key="1">
    <citation type="submission" date="2016-07" db="EMBL/GenBank/DDBJ databases">
        <title>Draft genome of the white-rot fungus Obba rivulosa 3A-2.</title>
        <authorList>
            <consortium name="DOE Joint Genome Institute"/>
            <person name="Miettinen O."/>
            <person name="Riley R."/>
            <person name="Acob R."/>
            <person name="Barry K."/>
            <person name="Cullen D."/>
            <person name="De Vries R."/>
            <person name="Hainaut M."/>
            <person name="Hatakka A."/>
            <person name="Henrissat B."/>
            <person name="Hilden K."/>
            <person name="Kuo R."/>
            <person name="Labutti K."/>
            <person name="Lipzen A."/>
            <person name="Makela M.R."/>
            <person name="Sandor L."/>
            <person name="Spatafora J.W."/>
            <person name="Grigoriev I.V."/>
            <person name="Hibbett D.S."/>
        </authorList>
    </citation>
    <scope>NUCLEOTIDE SEQUENCE [LARGE SCALE GENOMIC DNA]</scope>
    <source>
        <strain evidence="25 26">3A-2</strain>
    </source>
</reference>
<comment type="cofactor">
    <cofactor evidence="1">
        <name>FMN</name>
        <dbReference type="ChEBI" id="CHEBI:58210"/>
    </cofactor>
</comment>
<evidence type="ECO:0000256" key="22">
    <source>
        <dbReference type="SAM" id="MobiDB-lite"/>
    </source>
</evidence>
<dbReference type="EC" id="1.1.2.3" evidence="17"/>
<evidence type="ECO:0000256" key="7">
    <source>
        <dbReference type="ARBA" id="ARBA00022630"/>
    </source>
</evidence>
<dbReference type="PANTHER" id="PTHR10578:SF101">
    <property type="entry name" value="L-LACTATE DEHYDROGENASE (CYTOCHROME B2)"/>
    <property type="match status" value="1"/>
</dbReference>
<dbReference type="PROSITE" id="PS00557">
    <property type="entry name" value="FMN_HYDROXY_ACID_DH_1"/>
    <property type="match status" value="1"/>
</dbReference>
<dbReference type="InterPro" id="IPR037396">
    <property type="entry name" value="FMN_HAD"/>
</dbReference>
<keyword evidence="9" id="KW-0479">Metal-binding</keyword>
<proteinExistence type="inferred from homology"/>
<protein>
    <recommendedName>
        <fullName evidence="18">L-lactate dehydrogenase (cytochrome)</fullName>
        <ecNumber evidence="17">1.1.2.3</ecNumber>
    </recommendedName>
    <alternativeName>
        <fullName evidence="20">Cytochrome b2</fullName>
    </alternativeName>
    <alternativeName>
        <fullName evidence="19">Flavocytochrome b2</fullName>
    </alternativeName>
    <alternativeName>
        <fullName evidence="21">L-lactate ferricytochrome c oxidoreductase</fullName>
    </alternativeName>
</protein>
<dbReference type="GO" id="GO:0006089">
    <property type="term" value="P:lactate metabolic process"/>
    <property type="evidence" value="ECO:0007669"/>
    <property type="project" value="TreeGrafter"/>
</dbReference>
<dbReference type="InterPro" id="IPR037458">
    <property type="entry name" value="L-MDH/L-LDH_FMN-bd"/>
</dbReference>
<evidence type="ECO:0000256" key="9">
    <source>
        <dbReference type="ARBA" id="ARBA00022723"/>
    </source>
</evidence>
<evidence type="ECO:0000313" key="26">
    <source>
        <dbReference type="Proteomes" id="UP000250043"/>
    </source>
</evidence>
<comment type="catalytic activity">
    <reaction evidence="14">
        <text>(S)-lactate + 2 Fe(III)-[cytochrome c] = 2 Fe(II)-[cytochrome c] + pyruvate + 2 H(+)</text>
        <dbReference type="Rhea" id="RHEA:19909"/>
        <dbReference type="Rhea" id="RHEA-COMP:10350"/>
        <dbReference type="Rhea" id="RHEA-COMP:14399"/>
        <dbReference type="ChEBI" id="CHEBI:15361"/>
        <dbReference type="ChEBI" id="CHEBI:15378"/>
        <dbReference type="ChEBI" id="CHEBI:16651"/>
        <dbReference type="ChEBI" id="CHEBI:29033"/>
        <dbReference type="ChEBI" id="CHEBI:29034"/>
        <dbReference type="EC" id="1.1.2.3"/>
    </reaction>
    <physiologicalReaction direction="left-to-right" evidence="14">
        <dbReference type="Rhea" id="RHEA:19910"/>
    </physiologicalReaction>
</comment>
<keyword evidence="5" id="KW-0813">Transport</keyword>
<evidence type="ECO:0000259" key="24">
    <source>
        <dbReference type="PROSITE" id="PS51349"/>
    </source>
</evidence>
<evidence type="ECO:0000256" key="11">
    <source>
        <dbReference type="ARBA" id="ARBA00023002"/>
    </source>
</evidence>
<evidence type="ECO:0000259" key="23">
    <source>
        <dbReference type="PROSITE" id="PS50255"/>
    </source>
</evidence>
<feature type="region of interest" description="Disordered" evidence="22">
    <location>
        <begin position="339"/>
        <end position="380"/>
    </location>
</feature>
<dbReference type="InterPro" id="IPR000262">
    <property type="entry name" value="FMN-dep_DH"/>
</dbReference>
<dbReference type="GO" id="GO:0004460">
    <property type="term" value="F:L-lactate dehydrogenase (cytochrome) activity"/>
    <property type="evidence" value="ECO:0007669"/>
    <property type="project" value="UniProtKB-EC"/>
</dbReference>
<evidence type="ECO:0000256" key="13">
    <source>
        <dbReference type="ARBA" id="ARBA00023128"/>
    </source>
</evidence>
<dbReference type="Pfam" id="PF01070">
    <property type="entry name" value="FMN_dh"/>
    <property type="match status" value="1"/>
</dbReference>
<keyword evidence="12" id="KW-0408">Iron</keyword>
<accession>A0A8E2DUT1</accession>
<dbReference type="GO" id="GO:0046872">
    <property type="term" value="F:metal ion binding"/>
    <property type="evidence" value="ECO:0007669"/>
    <property type="project" value="UniProtKB-KW"/>
</dbReference>
<evidence type="ECO:0000256" key="6">
    <source>
        <dbReference type="ARBA" id="ARBA00022617"/>
    </source>
</evidence>
<keyword evidence="26" id="KW-1185">Reference proteome</keyword>
<feature type="domain" description="FMN hydroxy acid dehydrogenase" evidence="24">
    <location>
        <begin position="151"/>
        <end position="537"/>
    </location>
</feature>
<dbReference type="Gene3D" id="3.10.120.10">
    <property type="entry name" value="Cytochrome b5-like heme/steroid binding domain"/>
    <property type="match status" value="1"/>
</dbReference>
<keyword evidence="8" id="KW-0288">FMN</keyword>
<evidence type="ECO:0000256" key="18">
    <source>
        <dbReference type="ARBA" id="ARBA00068515"/>
    </source>
</evidence>
<evidence type="ECO:0000256" key="3">
    <source>
        <dbReference type="ARBA" id="ARBA00004569"/>
    </source>
</evidence>
<dbReference type="EMBL" id="KV722331">
    <property type="protein sequence ID" value="OCH96394.1"/>
    <property type="molecule type" value="Genomic_DNA"/>
</dbReference>
<dbReference type="InterPro" id="IPR013785">
    <property type="entry name" value="Aldolase_TIM"/>
</dbReference>
<dbReference type="SUPFAM" id="SSF51395">
    <property type="entry name" value="FMN-linked oxidoreductases"/>
    <property type="match status" value="1"/>
</dbReference>
<dbReference type="PROSITE" id="PS51349">
    <property type="entry name" value="FMN_HYDROXY_ACID_DH_2"/>
    <property type="match status" value="1"/>
</dbReference>
<dbReference type="InterPro" id="IPR008259">
    <property type="entry name" value="FMN_hydac_DH_AS"/>
</dbReference>
<feature type="domain" description="Cytochrome b5 heme-binding" evidence="23">
    <location>
        <begin position="43"/>
        <end position="120"/>
    </location>
</feature>